<gene>
    <name evidence="1" type="ORF">FJQ55_02575</name>
</gene>
<protein>
    <submittedName>
        <fullName evidence="1">Uncharacterized protein</fullName>
    </submittedName>
</protein>
<evidence type="ECO:0000313" key="2">
    <source>
        <dbReference type="Proteomes" id="UP000316429"/>
    </source>
</evidence>
<organism evidence="1 2">
    <name type="scientific">Rhizobium glycinendophyticum</name>
    <dbReference type="NCBI Taxonomy" id="2589807"/>
    <lineage>
        <taxon>Bacteria</taxon>
        <taxon>Pseudomonadati</taxon>
        <taxon>Pseudomonadota</taxon>
        <taxon>Alphaproteobacteria</taxon>
        <taxon>Hyphomicrobiales</taxon>
        <taxon>Rhizobiaceae</taxon>
        <taxon>Rhizobium/Agrobacterium group</taxon>
        <taxon>Rhizobium</taxon>
    </lineage>
</organism>
<dbReference type="EMBL" id="VFYP01000001">
    <property type="protein sequence ID" value="TPP09783.1"/>
    <property type="molecule type" value="Genomic_DNA"/>
</dbReference>
<comment type="caution">
    <text evidence="1">The sequence shown here is derived from an EMBL/GenBank/DDBJ whole genome shotgun (WGS) entry which is preliminary data.</text>
</comment>
<sequence>MLLHTEWWSVIAVLCKLSGGWVVTSSKTKVTTLTVGALLAIGFGLDAAAQSASAGPYDSERAYLDARYANTIFVGPNAAVGLIRGVELNVSDQVNDGCWTNVDSIKARIRAELERSNVAVYVEPIAFAHAFYPRVDFTAVGFKLPNDVCVVSVSMSLNYPSSVELGSLANTDKIVSVRALHEIWDRASVLTKVSSANESLMQWTQAAIDTLVADISQAKRDPDVVSARAVWPDRPMQTQKEYEQELESVLQKQ</sequence>
<dbReference type="OrthoDB" id="8481241at2"/>
<name>A0A504UXI6_9HYPH</name>
<evidence type="ECO:0000313" key="1">
    <source>
        <dbReference type="EMBL" id="TPP09783.1"/>
    </source>
</evidence>
<dbReference type="Proteomes" id="UP000316429">
    <property type="component" value="Unassembled WGS sequence"/>
</dbReference>
<dbReference type="RefSeq" id="WP_140826161.1">
    <property type="nucleotide sequence ID" value="NZ_VFYP01000001.1"/>
</dbReference>
<dbReference type="AlphaFoldDB" id="A0A504UXI6"/>
<proteinExistence type="predicted"/>
<reference evidence="1 2" key="1">
    <citation type="submission" date="2019-06" db="EMBL/GenBank/DDBJ databases">
        <title>Rhizobium sp. CL12 isolated from roots of soybean.</title>
        <authorList>
            <person name="Wang C."/>
        </authorList>
    </citation>
    <scope>NUCLEOTIDE SEQUENCE [LARGE SCALE GENOMIC DNA]</scope>
    <source>
        <strain evidence="1 2">CL12</strain>
    </source>
</reference>
<accession>A0A504UXI6</accession>
<keyword evidence="2" id="KW-1185">Reference proteome</keyword>